<dbReference type="Pfam" id="PF02153">
    <property type="entry name" value="PDH_N"/>
    <property type="match status" value="1"/>
</dbReference>
<reference evidence="11" key="1">
    <citation type="submission" date="2018-05" db="EMBL/GenBank/DDBJ databases">
        <authorList>
            <person name="Lanie J.A."/>
            <person name="Ng W.-L."/>
            <person name="Kazmierczak K.M."/>
            <person name="Andrzejewski T.M."/>
            <person name="Davidsen T.M."/>
            <person name="Wayne K.J."/>
            <person name="Tettelin H."/>
            <person name="Glass J.I."/>
            <person name="Rusch D."/>
            <person name="Podicherti R."/>
            <person name="Tsui H.-C.T."/>
            <person name="Winkler M.E."/>
        </authorList>
    </citation>
    <scope>NUCLEOTIDE SEQUENCE</scope>
</reference>
<dbReference type="GO" id="GO:0006571">
    <property type="term" value="P:tyrosine biosynthetic process"/>
    <property type="evidence" value="ECO:0007669"/>
    <property type="project" value="UniProtKB-UniPathway"/>
</dbReference>
<dbReference type="Gene3D" id="1.10.3660.10">
    <property type="entry name" value="6-phosphogluconate dehydrogenase C-terminal like domain"/>
    <property type="match status" value="1"/>
</dbReference>
<feature type="domain" description="ACT" evidence="10">
    <location>
        <begin position="276"/>
        <end position="347"/>
    </location>
</feature>
<feature type="non-terminal residue" evidence="11">
    <location>
        <position position="1"/>
    </location>
</feature>
<dbReference type="InterPro" id="IPR050812">
    <property type="entry name" value="Preph/Arog_dehydrog"/>
</dbReference>
<dbReference type="SUPFAM" id="SSF51735">
    <property type="entry name" value="NAD(P)-binding Rossmann-fold domains"/>
    <property type="match status" value="1"/>
</dbReference>
<accession>A0A381RRJ9</accession>
<dbReference type="UniPathway" id="UPA00122">
    <property type="reaction ID" value="UER00961"/>
</dbReference>
<dbReference type="PANTHER" id="PTHR21363">
    <property type="entry name" value="PREPHENATE DEHYDROGENASE"/>
    <property type="match status" value="1"/>
</dbReference>
<dbReference type="AlphaFoldDB" id="A0A381RRJ9"/>
<keyword evidence="6" id="KW-0520">NAD</keyword>
<gene>
    <name evidence="11" type="ORF">METZ01_LOCUS47364</name>
</gene>
<keyword evidence="5" id="KW-0560">Oxidoreductase</keyword>
<evidence type="ECO:0000259" key="10">
    <source>
        <dbReference type="PROSITE" id="PS51671"/>
    </source>
</evidence>
<dbReference type="PROSITE" id="PS51671">
    <property type="entry name" value="ACT"/>
    <property type="match status" value="1"/>
</dbReference>
<dbReference type="GO" id="GO:0004665">
    <property type="term" value="F:prephenate dehydrogenase (NADP+) activity"/>
    <property type="evidence" value="ECO:0007669"/>
    <property type="project" value="InterPro"/>
</dbReference>
<evidence type="ECO:0000256" key="1">
    <source>
        <dbReference type="ARBA" id="ARBA00005067"/>
    </source>
</evidence>
<dbReference type="EMBL" id="UINC01002241">
    <property type="protein sequence ID" value="SUZ94510.1"/>
    <property type="molecule type" value="Genomic_DNA"/>
</dbReference>
<dbReference type="SUPFAM" id="SSF55021">
    <property type="entry name" value="ACT-like"/>
    <property type="match status" value="1"/>
</dbReference>
<dbReference type="SUPFAM" id="SSF48179">
    <property type="entry name" value="6-phosphogluconate dehydrogenase C-terminal domain-like"/>
    <property type="match status" value="1"/>
</dbReference>
<dbReference type="InterPro" id="IPR046826">
    <property type="entry name" value="PDH_N"/>
</dbReference>
<feature type="domain" description="Prephenate/arogenate dehydrogenase" evidence="9">
    <location>
        <begin position="1"/>
        <end position="272"/>
    </location>
</feature>
<dbReference type="GO" id="GO:0008977">
    <property type="term" value="F:prephenate dehydrogenase (NAD+) activity"/>
    <property type="evidence" value="ECO:0007669"/>
    <property type="project" value="UniProtKB-EC"/>
</dbReference>
<dbReference type="GO" id="GO:0070403">
    <property type="term" value="F:NAD+ binding"/>
    <property type="evidence" value="ECO:0007669"/>
    <property type="project" value="InterPro"/>
</dbReference>
<evidence type="ECO:0000259" key="9">
    <source>
        <dbReference type="PROSITE" id="PS51176"/>
    </source>
</evidence>
<evidence type="ECO:0000256" key="8">
    <source>
        <dbReference type="ARBA" id="ARBA00049260"/>
    </source>
</evidence>
<keyword evidence="7" id="KW-0028">Amino-acid biosynthesis</keyword>
<keyword evidence="7" id="KW-0057">Aromatic amino acid biosynthesis</keyword>
<evidence type="ECO:0000256" key="7">
    <source>
        <dbReference type="ARBA" id="ARBA00023141"/>
    </source>
</evidence>
<comment type="pathway">
    <text evidence="1">Amino-acid biosynthesis; L-tyrosine biosynthesis; (4-hydroxyphenyl)pyruvate from prephenate (NAD(+) route): step 1/1.</text>
</comment>
<evidence type="ECO:0000256" key="3">
    <source>
        <dbReference type="ARBA" id="ARBA00016891"/>
    </source>
</evidence>
<evidence type="ECO:0000256" key="2">
    <source>
        <dbReference type="ARBA" id="ARBA00012068"/>
    </source>
</evidence>
<dbReference type="PROSITE" id="PS51176">
    <property type="entry name" value="PDH_ADH"/>
    <property type="match status" value="1"/>
</dbReference>
<dbReference type="InterPro" id="IPR003099">
    <property type="entry name" value="Prephen_DH"/>
</dbReference>
<dbReference type="EC" id="1.3.1.12" evidence="2"/>
<dbReference type="InterPro" id="IPR036291">
    <property type="entry name" value="NAD(P)-bd_dom_sf"/>
</dbReference>
<dbReference type="Gene3D" id="3.40.50.720">
    <property type="entry name" value="NAD(P)-binding Rossmann-like Domain"/>
    <property type="match status" value="1"/>
</dbReference>
<evidence type="ECO:0000313" key="11">
    <source>
        <dbReference type="EMBL" id="SUZ94510.1"/>
    </source>
</evidence>
<evidence type="ECO:0000256" key="6">
    <source>
        <dbReference type="ARBA" id="ARBA00023027"/>
    </source>
</evidence>
<comment type="catalytic activity">
    <reaction evidence="8">
        <text>prephenate + NAD(+) = 3-(4-hydroxyphenyl)pyruvate + CO2 + NADH</text>
        <dbReference type="Rhea" id="RHEA:13869"/>
        <dbReference type="ChEBI" id="CHEBI:16526"/>
        <dbReference type="ChEBI" id="CHEBI:29934"/>
        <dbReference type="ChEBI" id="CHEBI:36242"/>
        <dbReference type="ChEBI" id="CHEBI:57540"/>
        <dbReference type="ChEBI" id="CHEBI:57945"/>
        <dbReference type="EC" id="1.3.1.12"/>
    </reaction>
</comment>
<name>A0A381RRJ9_9ZZZZ</name>
<dbReference type="InterPro" id="IPR002912">
    <property type="entry name" value="ACT_dom"/>
</dbReference>
<proteinExistence type="predicted"/>
<dbReference type="InterPro" id="IPR046825">
    <property type="entry name" value="PDH_C"/>
</dbReference>
<organism evidence="11">
    <name type="scientific">marine metagenome</name>
    <dbReference type="NCBI Taxonomy" id="408172"/>
    <lineage>
        <taxon>unclassified sequences</taxon>
        <taxon>metagenomes</taxon>
        <taxon>ecological metagenomes</taxon>
    </lineage>
</organism>
<evidence type="ECO:0000256" key="5">
    <source>
        <dbReference type="ARBA" id="ARBA00023002"/>
    </source>
</evidence>
<keyword evidence="4" id="KW-0827">Tyrosine biosynthesis</keyword>
<protein>
    <recommendedName>
        <fullName evidence="3">Prephenate dehydrogenase</fullName>
        <ecNumber evidence="2">1.3.1.12</ecNumber>
    </recommendedName>
</protein>
<dbReference type="InterPro" id="IPR008927">
    <property type="entry name" value="6-PGluconate_DH-like_C_sf"/>
</dbReference>
<dbReference type="Pfam" id="PF20463">
    <property type="entry name" value="PDH_C"/>
    <property type="match status" value="1"/>
</dbReference>
<evidence type="ECO:0000256" key="4">
    <source>
        <dbReference type="ARBA" id="ARBA00022498"/>
    </source>
</evidence>
<dbReference type="PANTHER" id="PTHR21363:SF0">
    <property type="entry name" value="PREPHENATE DEHYDROGENASE [NADP(+)]"/>
    <property type="match status" value="1"/>
</dbReference>
<dbReference type="InterPro" id="IPR045865">
    <property type="entry name" value="ACT-like_dom_sf"/>
</dbReference>
<sequence length="347" mass="35886">VVGVGLVGGSIGLALRARGWHVHGVDPDGGRLDRAVEMGAIDVAGWDAEAEVTFVATPVGRIAEAVSEALAAAPSGLVTDVGSVKAPVVAAVGDDRFIGGHPMAGSEQEGLDGAEADMFIDAIWVLTPTEATDGSALAQLRSTVASLGAEILTLAPDRHDSLVALVSHVPHLTAATLMGIASARSEEHSAVLRLAAGGFRDMTRVAAGHPGIWPDICRENAAAIDDVLDDLIRALDDVRSEVSSGDHDGLLRRLETARTARVSLPTGAPRPSELSEVRVPVLDQPGELAAITLLATDLDVNIYDMEIAHSAEGDRGVVLLIVESDLAERLKGGLMAKGYRPTAASLS</sequence>